<gene>
    <name evidence="1" type="ORF">BZG02_14780</name>
</gene>
<organism evidence="1 2">
    <name type="scientific">Labilibaculum filiforme</name>
    <dbReference type="NCBI Taxonomy" id="1940526"/>
    <lineage>
        <taxon>Bacteria</taxon>
        <taxon>Pseudomonadati</taxon>
        <taxon>Bacteroidota</taxon>
        <taxon>Bacteroidia</taxon>
        <taxon>Marinilabiliales</taxon>
        <taxon>Marinifilaceae</taxon>
        <taxon>Labilibaculum</taxon>
    </lineage>
</organism>
<protein>
    <submittedName>
        <fullName evidence="1">Uncharacterized protein</fullName>
    </submittedName>
</protein>
<dbReference type="AlphaFoldDB" id="A0A2N3HUG8"/>
<proteinExistence type="predicted"/>
<sequence>MTELPYTVDNIDLIQNFINETRRRISNGVTITFTSKASSELEDLMLQYDINADDIEYTILNLSTENYFRGIDPSGSADFNVCAFRAFVGKEKLEIYLKYGLEAEGLQILIFSNHIPDFPMKQPFKN</sequence>
<comment type="caution">
    <text evidence="1">The sequence shown here is derived from an EMBL/GenBank/DDBJ whole genome shotgun (WGS) entry which is preliminary data.</text>
</comment>
<name>A0A2N3HUG8_9BACT</name>
<evidence type="ECO:0000313" key="2">
    <source>
        <dbReference type="Proteomes" id="UP000233535"/>
    </source>
</evidence>
<dbReference type="RefSeq" id="WP_101262226.1">
    <property type="nucleotide sequence ID" value="NZ_MVDD01000012.1"/>
</dbReference>
<reference evidence="1 2" key="1">
    <citation type="journal article" date="2017" name="Front. Microbiol.">
        <title>Labilibaculum manganireducens gen. nov., sp. nov. and Labilibaculum filiforme sp. nov., Novel Bacteroidetes Isolated from Subsurface Sediments of the Baltic Sea.</title>
        <authorList>
            <person name="Vandieken V."/>
            <person name="Marshall I.P."/>
            <person name="Niemann H."/>
            <person name="Engelen B."/>
            <person name="Cypionka H."/>
        </authorList>
    </citation>
    <scope>NUCLEOTIDE SEQUENCE [LARGE SCALE GENOMIC DNA]</scope>
    <source>
        <strain evidence="1 2">59.16B</strain>
    </source>
</reference>
<dbReference type="OrthoDB" id="1120276at2"/>
<keyword evidence="2" id="KW-1185">Reference proteome</keyword>
<accession>A0A2N3HUG8</accession>
<dbReference type="EMBL" id="MVDD01000012">
    <property type="protein sequence ID" value="PKQ61687.1"/>
    <property type="molecule type" value="Genomic_DNA"/>
</dbReference>
<evidence type="ECO:0000313" key="1">
    <source>
        <dbReference type="EMBL" id="PKQ61687.1"/>
    </source>
</evidence>
<dbReference type="Proteomes" id="UP000233535">
    <property type="component" value="Unassembled WGS sequence"/>
</dbReference>